<proteinExistence type="predicted"/>
<evidence type="ECO:0000313" key="3">
    <source>
        <dbReference type="Proteomes" id="UP001067235"/>
    </source>
</evidence>
<comment type="caution">
    <text evidence="2">The sequence shown here is derived from an EMBL/GenBank/DDBJ whole genome shotgun (WGS) entry which is preliminary data.</text>
</comment>
<sequence>MRAFDTFVTISLFVLLISAVLFSVYLGGMSTMLSDSGAPGIAVGGVFLAIFGIPVTAVTVYVAAVLLAWQADGLTFYYPIVAFGVMVVAAALVMVVSVGLIAMGQWIHERNASTAPAEASTATAREPKVLTYDRTHYFQEKNRDAELGVERHTGRRYLAVTMPQRGQEFREYFGLDKQTYEAFVAEPQDAIFLADRCRTGTYVTDRMPWAGSPVPEPVHAGQTGLARKRAILLTDVPTDVAGVVADLPRGIPYVVIVDDGVDPAGNVGVHAHSGDPRILIAAHQLGLG</sequence>
<protein>
    <submittedName>
        <fullName evidence="2">Uncharacterized protein</fullName>
    </submittedName>
</protein>
<keyword evidence="1" id="KW-1133">Transmembrane helix</keyword>
<accession>A0ABT4MYF5</accession>
<dbReference type="Pfam" id="PF23720">
    <property type="entry name" value="DUF7161"/>
    <property type="match status" value="1"/>
</dbReference>
<keyword evidence="1" id="KW-0812">Transmembrane</keyword>
<organism evidence="2 3">
    <name type="scientific">Gordonia rubripertincta</name>
    <name type="common">Rhodococcus corallinus</name>
    <dbReference type="NCBI Taxonomy" id="36822"/>
    <lineage>
        <taxon>Bacteria</taxon>
        <taxon>Bacillati</taxon>
        <taxon>Actinomycetota</taxon>
        <taxon>Actinomycetes</taxon>
        <taxon>Mycobacteriales</taxon>
        <taxon>Gordoniaceae</taxon>
        <taxon>Gordonia</taxon>
    </lineage>
</organism>
<evidence type="ECO:0000256" key="1">
    <source>
        <dbReference type="SAM" id="Phobius"/>
    </source>
</evidence>
<dbReference type="InterPro" id="IPR055585">
    <property type="entry name" value="DUF7161"/>
</dbReference>
<name>A0ABT4MYF5_GORRU</name>
<feature type="transmembrane region" description="Helical" evidence="1">
    <location>
        <begin position="40"/>
        <end position="70"/>
    </location>
</feature>
<reference evidence="2" key="1">
    <citation type="submission" date="2022-12" db="EMBL/GenBank/DDBJ databases">
        <authorList>
            <person name="Krivoruchko A.V."/>
            <person name="Elkin A."/>
        </authorList>
    </citation>
    <scope>NUCLEOTIDE SEQUENCE</scope>
    <source>
        <strain evidence="2">IEGM 1388</strain>
    </source>
</reference>
<gene>
    <name evidence="2" type="ORF">O4213_12130</name>
</gene>
<evidence type="ECO:0000313" key="2">
    <source>
        <dbReference type="EMBL" id="MCZ4550732.1"/>
    </source>
</evidence>
<keyword evidence="1" id="KW-0472">Membrane</keyword>
<feature type="transmembrane region" description="Helical" evidence="1">
    <location>
        <begin position="6"/>
        <end position="28"/>
    </location>
</feature>
<keyword evidence="3" id="KW-1185">Reference proteome</keyword>
<dbReference type="EMBL" id="JAPWIE010000003">
    <property type="protein sequence ID" value="MCZ4550732.1"/>
    <property type="molecule type" value="Genomic_DNA"/>
</dbReference>
<dbReference type="RefSeq" id="WP_301571318.1">
    <property type="nucleotide sequence ID" value="NZ_JAPWIE010000003.1"/>
</dbReference>
<dbReference type="Proteomes" id="UP001067235">
    <property type="component" value="Unassembled WGS sequence"/>
</dbReference>
<feature type="transmembrane region" description="Helical" evidence="1">
    <location>
        <begin position="76"/>
        <end position="102"/>
    </location>
</feature>